<reference evidence="2" key="2">
    <citation type="submission" date="2022-01" db="EMBL/GenBank/DDBJ databases">
        <authorList>
            <person name="Yamashiro T."/>
            <person name="Shiraishi A."/>
            <person name="Satake H."/>
            <person name="Nakayama K."/>
        </authorList>
    </citation>
    <scope>NUCLEOTIDE SEQUENCE</scope>
</reference>
<dbReference type="EMBL" id="BQNB010009724">
    <property type="protein sequence ID" value="GJS67520.1"/>
    <property type="molecule type" value="Genomic_DNA"/>
</dbReference>
<proteinExistence type="predicted"/>
<accession>A0ABQ4XRB2</accession>
<feature type="region of interest" description="Disordered" evidence="1">
    <location>
        <begin position="125"/>
        <end position="162"/>
    </location>
</feature>
<keyword evidence="3" id="KW-1185">Reference proteome</keyword>
<reference evidence="2" key="1">
    <citation type="journal article" date="2022" name="Int. J. Mol. Sci.">
        <title>Draft Genome of Tanacetum Coccineum: Genomic Comparison of Closely Related Tanacetum-Family Plants.</title>
        <authorList>
            <person name="Yamashiro T."/>
            <person name="Shiraishi A."/>
            <person name="Nakayama K."/>
            <person name="Satake H."/>
        </authorList>
    </citation>
    <scope>NUCLEOTIDE SEQUENCE</scope>
</reference>
<gene>
    <name evidence="2" type="ORF">Tco_0682084</name>
</gene>
<organism evidence="2 3">
    <name type="scientific">Tanacetum coccineum</name>
    <dbReference type="NCBI Taxonomy" id="301880"/>
    <lineage>
        <taxon>Eukaryota</taxon>
        <taxon>Viridiplantae</taxon>
        <taxon>Streptophyta</taxon>
        <taxon>Embryophyta</taxon>
        <taxon>Tracheophyta</taxon>
        <taxon>Spermatophyta</taxon>
        <taxon>Magnoliopsida</taxon>
        <taxon>eudicotyledons</taxon>
        <taxon>Gunneridae</taxon>
        <taxon>Pentapetalae</taxon>
        <taxon>asterids</taxon>
        <taxon>campanulids</taxon>
        <taxon>Asterales</taxon>
        <taxon>Asteraceae</taxon>
        <taxon>Asteroideae</taxon>
        <taxon>Anthemideae</taxon>
        <taxon>Anthemidinae</taxon>
        <taxon>Tanacetum</taxon>
    </lineage>
</organism>
<feature type="region of interest" description="Disordered" evidence="1">
    <location>
        <begin position="49"/>
        <end position="70"/>
    </location>
</feature>
<sequence length="162" mass="17635">MDTLVIVLHSREEIIPFWNLEQLVLSLELWLGKIQVLLFGVMSQGPGTARPTTSVGNHPNLDKLDNPPKVTMADNPYYGRNCPCEARHRGDASSWVFRIGLNSIHSIIPKTQLIQGSIELPDADALPPPAISSDVADSKTKGSGIDSSTEKPDPSLLPLKAF</sequence>
<protein>
    <submittedName>
        <fullName evidence="2">Uncharacterized protein</fullName>
    </submittedName>
</protein>
<evidence type="ECO:0000256" key="1">
    <source>
        <dbReference type="SAM" id="MobiDB-lite"/>
    </source>
</evidence>
<comment type="caution">
    <text evidence="2">The sequence shown here is derived from an EMBL/GenBank/DDBJ whole genome shotgun (WGS) entry which is preliminary data.</text>
</comment>
<dbReference type="Proteomes" id="UP001151760">
    <property type="component" value="Unassembled WGS sequence"/>
</dbReference>
<evidence type="ECO:0000313" key="3">
    <source>
        <dbReference type="Proteomes" id="UP001151760"/>
    </source>
</evidence>
<evidence type="ECO:0000313" key="2">
    <source>
        <dbReference type="EMBL" id="GJS67520.1"/>
    </source>
</evidence>
<name>A0ABQ4XRB2_9ASTR</name>